<gene>
    <name evidence="1" type="ORF">E4U82_08030</name>
</gene>
<dbReference type="AlphaFoldDB" id="A0A4Y9AFU7"/>
<protein>
    <submittedName>
        <fullName evidence="1">DUF3231 family protein</fullName>
    </submittedName>
</protein>
<organism evidence="1 2">
    <name type="scientific">Lentibacillus salicampi</name>
    <dbReference type="NCBI Taxonomy" id="175306"/>
    <lineage>
        <taxon>Bacteria</taxon>
        <taxon>Bacillati</taxon>
        <taxon>Bacillota</taxon>
        <taxon>Bacilli</taxon>
        <taxon>Bacillales</taxon>
        <taxon>Bacillaceae</taxon>
        <taxon>Lentibacillus</taxon>
    </lineage>
</organism>
<dbReference type="InterPro" id="IPR021617">
    <property type="entry name" value="DUF3231"/>
</dbReference>
<dbReference type="Proteomes" id="UP000298484">
    <property type="component" value="Unassembled WGS sequence"/>
</dbReference>
<sequence length="337" mass="38269">MNLENNQSLTSAEITQLWVIYMQDSAVTCQLQYFSAITNDEDITQLVQHGLNLAQSHITKITEIFNQEQYPIPYGFNTDEDVNISAPRLYSDSFSLYYLQQGAIISMQAHSVSLGLAGREDVYHFFSECLMEQITFLKMINDVLQSKGLYTTYPTLPKPEKYDFVKNQSFLTGYFGERRPLAGTEINNLFGNYFRNALGSAALIGFSQVAKNTDVRKYLVRGKEIAQKHCEIFGSMLHEDDIPAPAKMEDLVTDSTTYTFSDKLMMFYSTELIALGVGFYGTSMAMSPRRDIGVTYNRLLNEILKYAEDGANILIKHGWMEEPPRALDRDELAKKKG</sequence>
<evidence type="ECO:0000313" key="1">
    <source>
        <dbReference type="EMBL" id="TFJ93271.1"/>
    </source>
</evidence>
<accession>A0A4Y9AFU7</accession>
<keyword evidence="2" id="KW-1185">Reference proteome</keyword>
<dbReference type="InterPro" id="IPR012347">
    <property type="entry name" value="Ferritin-like"/>
</dbReference>
<dbReference type="Pfam" id="PF11553">
    <property type="entry name" value="DUF3231"/>
    <property type="match status" value="2"/>
</dbReference>
<comment type="caution">
    <text evidence="1">The sequence shown here is derived from an EMBL/GenBank/DDBJ whole genome shotgun (WGS) entry which is preliminary data.</text>
</comment>
<reference evidence="1 2" key="1">
    <citation type="submission" date="2019-03" db="EMBL/GenBank/DDBJ databases">
        <title>Genome sequence of Lentibacillus salicampi ATCC BAA-719.</title>
        <authorList>
            <person name="Maclea K.S."/>
            <person name="Simoes Junior M."/>
        </authorList>
    </citation>
    <scope>NUCLEOTIDE SEQUENCE [LARGE SCALE GENOMIC DNA]</scope>
    <source>
        <strain evidence="1 2">ATCC BAA-719</strain>
    </source>
</reference>
<dbReference type="EMBL" id="SRHY01000008">
    <property type="protein sequence ID" value="TFJ93271.1"/>
    <property type="molecule type" value="Genomic_DNA"/>
</dbReference>
<proteinExistence type="predicted"/>
<name>A0A4Y9AFU7_9BACI</name>
<evidence type="ECO:0000313" key="2">
    <source>
        <dbReference type="Proteomes" id="UP000298484"/>
    </source>
</evidence>
<dbReference type="OrthoDB" id="1675670at2"/>
<dbReference type="Gene3D" id="1.20.1260.10">
    <property type="match status" value="2"/>
</dbReference>
<dbReference type="RefSeq" id="WP_135109681.1">
    <property type="nucleotide sequence ID" value="NZ_SRHY01000008.1"/>
</dbReference>